<organism evidence="7 8">
    <name type="scientific">Hypsibius exemplaris</name>
    <name type="common">Freshwater tardigrade</name>
    <dbReference type="NCBI Taxonomy" id="2072580"/>
    <lineage>
        <taxon>Eukaryota</taxon>
        <taxon>Metazoa</taxon>
        <taxon>Ecdysozoa</taxon>
        <taxon>Tardigrada</taxon>
        <taxon>Eutardigrada</taxon>
        <taxon>Parachela</taxon>
        <taxon>Hypsibioidea</taxon>
        <taxon>Hypsibiidae</taxon>
        <taxon>Hypsibius</taxon>
    </lineage>
</organism>
<dbReference type="OrthoDB" id="272411at2759"/>
<name>A0A1W0WYJ4_HYPEX</name>
<dbReference type="InterPro" id="IPR004353">
    <property type="entry name" value="Mon1"/>
</dbReference>
<feature type="region of interest" description="Disordered" evidence="3">
    <location>
        <begin position="168"/>
        <end position="188"/>
    </location>
</feature>
<dbReference type="Proteomes" id="UP000192578">
    <property type="component" value="Unassembled WGS sequence"/>
</dbReference>
<accession>A0A1W0WYJ4</accession>
<keyword evidence="8" id="KW-1185">Reference proteome</keyword>
<dbReference type="EMBL" id="MTYJ01000032">
    <property type="protein sequence ID" value="OQV20276.1"/>
    <property type="molecule type" value="Genomic_DNA"/>
</dbReference>
<gene>
    <name evidence="7" type="ORF">BV898_05827</name>
</gene>
<evidence type="ECO:0000313" key="8">
    <source>
        <dbReference type="Proteomes" id="UP000192578"/>
    </source>
</evidence>
<proteinExistence type="inferred from homology"/>
<protein>
    <recommendedName>
        <fullName evidence="2">Vacuolar fusion protein MON1 homolog</fullName>
    </recommendedName>
</protein>
<evidence type="ECO:0000259" key="6">
    <source>
        <dbReference type="Pfam" id="PF19038"/>
    </source>
</evidence>
<dbReference type="Pfam" id="PF19038">
    <property type="entry name" value="Fuz_longin_3"/>
    <property type="match status" value="1"/>
</dbReference>
<dbReference type="GO" id="GO:0035658">
    <property type="term" value="C:Mon1-Ccz1 complex"/>
    <property type="evidence" value="ECO:0007669"/>
    <property type="project" value="TreeGrafter"/>
</dbReference>
<dbReference type="PANTHER" id="PTHR13027">
    <property type="entry name" value="SAND PROTEIN-RELATED"/>
    <property type="match status" value="1"/>
</dbReference>
<dbReference type="GO" id="GO:0006623">
    <property type="term" value="P:protein targeting to vacuole"/>
    <property type="evidence" value="ECO:0007669"/>
    <property type="project" value="UniProtKB-UniRule"/>
</dbReference>
<evidence type="ECO:0000256" key="2">
    <source>
        <dbReference type="RuleBase" id="RU367048"/>
    </source>
</evidence>
<sequence>MSDIEHVEGRVREIHLAAESATILDAVENLSPGSISEPCFDVTDSSNDVVVVVGGGFPGSTESSRGSFSRTLHHSSGSITQIRAANVVDVDQQTVIARTERVPAKEASDYGEEMVRKVHMRSRGGSMEKSEILTTETVSCVDVEEDIADENAEGPLHVECTSSYLQEGVTQPHSDQQDEVDSSKPLPDQEELDYTQIPEWRNQRRQLFVFSNSGKPVYTRHGDEDRLVTLCGVMQAIVSVVNDTNDNQLWSMRAIGTTISFLIRTPLVLVTVAKTGESDRQLVLYLNYVYDFIISVLTAPQLSRIFIRYPNFDLRRMLSGTEKILDRLVDWFDEDFGFLLGAVRCMPLPPPLRESINSLLTHSCQKTPNLVFALVIAKRQLISVTRLKKYILHPSDIRILINLVDTSDSFKTAEAWIPICLPKFDAGGFLHAYIHYLRESPVCLIYLAVDPSLFHSLAQSSANFVSKMESSGNLDSVLAAMSSTAFYTVQQTSVVELRHFVYKASSAAQLTSPVIGHPYVDEEGRQILRGFYRYLHRKMHCPTRAAKIIVVTSNTEMLLGWVSGTFELYAVLEPSITKHQAVLAIEKLMRWMKKEESQLFTINSQVFS</sequence>
<dbReference type="PANTHER" id="PTHR13027:SF7">
    <property type="entry name" value="VACUOLAR FUSION PROTEIN MON1 HOMOLOG"/>
    <property type="match status" value="1"/>
</dbReference>
<dbReference type="PRINTS" id="PR01546">
    <property type="entry name" value="YEAST73DUF"/>
</dbReference>
<evidence type="ECO:0000256" key="3">
    <source>
        <dbReference type="SAM" id="MobiDB-lite"/>
    </source>
</evidence>
<dbReference type="Pfam" id="PF19036">
    <property type="entry name" value="Fuz_longin_1"/>
    <property type="match status" value="1"/>
</dbReference>
<evidence type="ECO:0000259" key="5">
    <source>
        <dbReference type="Pfam" id="PF19037"/>
    </source>
</evidence>
<comment type="caution">
    <text evidence="7">The sequence shown here is derived from an EMBL/GenBank/DDBJ whole genome shotgun (WGS) entry which is preliminary data.</text>
</comment>
<dbReference type="GO" id="GO:0016192">
    <property type="term" value="P:vesicle-mediated transport"/>
    <property type="evidence" value="ECO:0007669"/>
    <property type="project" value="InterPro"/>
</dbReference>
<dbReference type="InterPro" id="IPR043972">
    <property type="entry name" value="FUZ/MON1/HPS1_longin_1"/>
</dbReference>
<dbReference type="Pfam" id="PF19037">
    <property type="entry name" value="Fuz_longin_2"/>
    <property type="match status" value="1"/>
</dbReference>
<dbReference type="InterPro" id="IPR043971">
    <property type="entry name" value="FUZ/MON1/HPS1_longin_2"/>
</dbReference>
<feature type="domain" description="FUZ/MON1/HPS1 first Longin" evidence="4">
    <location>
        <begin position="206"/>
        <end position="328"/>
    </location>
</feature>
<evidence type="ECO:0000313" key="7">
    <source>
        <dbReference type="EMBL" id="OQV20276.1"/>
    </source>
</evidence>
<reference evidence="8" key="1">
    <citation type="submission" date="2017-01" db="EMBL/GenBank/DDBJ databases">
        <title>Comparative genomics of anhydrobiosis in the tardigrade Hypsibius dujardini.</title>
        <authorList>
            <person name="Yoshida Y."/>
            <person name="Koutsovoulos G."/>
            <person name="Laetsch D."/>
            <person name="Stevens L."/>
            <person name="Kumar S."/>
            <person name="Horikawa D."/>
            <person name="Ishino K."/>
            <person name="Komine S."/>
            <person name="Tomita M."/>
            <person name="Blaxter M."/>
            <person name="Arakawa K."/>
        </authorList>
    </citation>
    <scope>NUCLEOTIDE SEQUENCE [LARGE SCALE GENOMIC DNA]</scope>
    <source>
        <strain evidence="8">Z151</strain>
    </source>
</reference>
<evidence type="ECO:0000259" key="4">
    <source>
        <dbReference type="Pfam" id="PF19036"/>
    </source>
</evidence>
<evidence type="ECO:0000256" key="1">
    <source>
        <dbReference type="ARBA" id="ARBA00008968"/>
    </source>
</evidence>
<feature type="domain" description="FUZ/MON1/HPS1 third Longin" evidence="6">
    <location>
        <begin position="496"/>
        <end position="596"/>
    </location>
</feature>
<feature type="domain" description="FUZ/MON1/HPS1 second Longin" evidence="5">
    <location>
        <begin position="369"/>
        <end position="465"/>
    </location>
</feature>
<dbReference type="AlphaFoldDB" id="A0A1W0WYJ4"/>
<comment type="similarity">
    <text evidence="1 2">Belongs to the MON1/SAND family.</text>
</comment>
<comment type="function">
    <text evidence="2">Plays an important role in membrane trafficking through the secretory apparatus.</text>
</comment>
<dbReference type="InterPro" id="IPR043970">
    <property type="entry name" value="FUZ/MON1/HPS1_longin_3"/>
</dbReference>